<evidence type="ECO:0000313" key="2">
    <source>
        <dbReference type="Proteomes" id="UP000600214"/>
    </source>
</evidence>
<protein>
    <submittedName>
        <fullName evidence="1">Uncharacterized protein</fullName>
    </submittedName>
</protein>
<organism evidence="1 2">
    <name type="scientific">Dyadobacter endophyticus</name>
    <dbReference type="NCBI Taxonomy" id="1749036"/>
    <lineage>
        <taxon>Bacteria</taxon>
        <taxon>Pseudomonadati</taxon>
        <taxon>Bacteroidota</taxon>
        <taxon>Cytophagia</taxon>
        <taxon>Cytophagales</taxon>
        <taxon>Spirosomataceae</taxon>
        <taxon>Dyadobacter</taxon>
    </lineage>
</organism>
<evidence type="ECO:0000313" key="1">
    <source>
        <dbReference type="EMBL" id="GGH36841.1"/>
    </source>
</evidence>
<sequence>MESGDPLPSELFNIIPSLSKLSSFWDPEKYVIYDNRAIYTLNYIIYKANENGAGLKYFPIKGGSRNKMITEKPIEILIGKYIKSNFYPEETAYYIYCDLIIALNALIYPEHSDEPYRTEMLLFTKIEIPFREMNGKLDNLKPKLRGKVKNNQMQKVDGLSPKQKYYPIQELLSNALSEGMTTFTVTIDELNQKIERIGKGQLPAVAYKYGVFWGNDYASKTHVWKTAWLSQGFVVANTSGVVNPQRSDGDPVPVDGVVTFQFVKRDDIADKKLNSSQLAKELEIDLETLYQRIQNEIKSNTPRYFSIMLAAKGALATASELLSSTDPTDGFTILLLMGRLDLTIEFLVVNNPKYHPLFSESMLKNAKLRIGRI</sequence>
<reference evidence="2" key="1">
    <citation type="journal article" date="2019" name="Int. J. Syst. Evol. Microbiol.">
        <title>The Global Catalogue of Microorganisms (GCM) 10K type strain sequencing project: providing services to taxonomists for standard genome sequencing and annotation.</title>
        <authorList>
            <consortium name="The Broad Institute Genomics Platform"/>
            <consortium name="The Broad Institute Genome Sequencing Center for Infectious Disease"/>
            <person name="Wu L."/>
            <person name="Ma J."/>
        </authorList>
    </citation>
    <scope>NUCLEOTIDE SEQUENCE [LARGE SCALE GENOMIC DNA]</scope>
    <source>
        <strain evidence="2">CGMCC 1.15288</strain>
    </source>
</reference>
<gene>
    <name evidence="1" type="ORF">GCM10007423_29420</name>
</gene>
<proteinExistence type="predicted"/>
<dbReference type="Proteomes" id="UP000600214">
    <property type="component" value="Unassembled WGS sequence"/>
</dbReference>
<comment type="caution">
    <text evidence="1">The sequence shown here is derived from an EMBL/GenBank/DDBJ whole genome shotgun (WGS) entry which is preliminary data.</text>
</comment>
<name>A0ABQ1YT98_9BACT</name>
<accession>A0ABQ1YT98</accession>
<keyword evidence="2" id="KW-1185">Reference proteome</keyword>
<dbReference type="EMBL" id="BMIA01000002">
    <property type="protein sequence ID" value="GGH36841.1"/>
    <property type="molecule type" value="Genomic_DNA"/>
</dbReference>